<organism evidence="1 2">
    <name type="scientific">Ficus carica</name>
    <name type="common">Common fig</name>
    <dbReference type="NCBI Taxonomy" id="3494"/>
    <lineage>
        <taxon>Eukaryota</taxon>
        <taxon>Viridiplantae</taxon>
        <taxon>Streptophyta</taxon>
        <taxon>Embryophyta</taxon>
        <taxon>Tracheophyta</taxon>
        <taxon>Spermatophyta</taxon>
        <taxon>Magnoliopsida</taxon>
        <taxon>eudicotyledons</taxon>
        <taxon>Gunneridae</taxon>
        <taxon>Pentapetalae</taxon>
        <taxon>rosids</taxon>
        <taxon>fabids</taxon>
        <taxon>Rosales</taxon>
        <taxon>Moraceae</taxon>
        <taxon>Ficeae</taxon>
        <taxon>Ficus</taxon>
    </lineage>
</organism>
<gene>
    <name evidence="1" type="ORF">TIFTF001_017463</name>
</gene>
<protein>
    <submittedName>
        <fullName evidence="1">Uncharacterized protein</fullName>
    </submittedName>
</protein>
<keyword evidence="2" id="KW-1185">Reference proteome</keyword>
<sequence>MKGILVPLTTTYVGLIELVMSDIGLRGQKKTIVISCNNLIIPSLISPPISPPIPSPIIGLDLHMEDELEEQDEFLNSDLGMDHDDCNAREFNIEEAARDSNERNIVGSIGA</sequence>
<dbReference type="EMBL" id="BTGU01000028">
    <property type="protein sequence ID" value="GMN48299.1"/>
    <property type="molecule type" value="Genomic_DNA"/>
</dbReference>
<reference evidence="1" key="1">
    <citation type="submission" date="2023-07" db="EMBL/GenBank/DDBJ databases">
        <title>draft genome sequence of fig (Ficus carica).</title>
        <authorList>
            <person name="Takahashi T."/>
            <person name="Nishimura K."/>
        </authorList>
    </citation>
    <scope>NUCLEOTIDE SEQUENCE</scope>
</reference>
<comment type="caution">
    <text evidence="1">The sequence shown here is derived from an EMBL/GenBank/DDBJ whole genome shotgun (WGS) entry which is preliminary data.</text>
</comment>
<dbReference type="Proteomes" id="UP001187192">
    <property type="component" value="Unassembled WGS sequence"/>
</dbReference>
<proteinExistence type="predicted"/>
<name>A0AA88A2C0_FICCA</name>
<accession>A0AA88A2C0</accession>
<evidence type="ECO:0000313" key="1">
    <source>
        <dbReference type="EMBL" id="GMN48299.1"/>
    </source>
</evidence>
<dbReference type="AlphaFoldDB" id="A0AA88A2C0"/>
<evidence type="ECO:0000313" key="2">
    <source>
        <dbReference type="Proteomes" id="UP001187192"/>
    </source>
</evidence>